<dbReference type="CDD" id="cd04726">
    <property type="entry name" value="KGPDC_HPS"/>
    <property type="match status" value="1"/>
</dbReference>
<comment type="pathway">
    <text evidence="2">One-carbon metabolism; formaldehyde assimilation via RuMP pathway; D-fructose 6-phosphate from D-ribulose 5-phosphate and formaldehyde: step 1/2.</text>
</comment>
<dbReference type="SUPFAM" id="SSF51366">
    <property type="entry name" value="Ribulose-phoshate binding barrel"/>
    <property type="match status" value="1"/>
</dbReference>
<evidence type="ECO:0000259" key="8">
    <source>
        <dbReference type="SMART" id="SM00934"/>
    </source>
</evidence>
<dbReference type="InterPro" id="IPR041710">
    <property type="entry name" value="HPS/KGPDC"/>
</dbReference>
<evidence type="ECO:0000256" key="6">
    <source>
        <dbReference type="ARBA" id="ARBA00023239"/>
    </source>
</evidence>
<evidence type="ECO:0000256" key="7">
    <source>
        <dbReference type="ARBA" id="ARBA00023277"/>
    </source>
</evidence>
<sequence length="209" mass="22921">MKIQLALDRLSEEACFGILEETHEYIDWIEVGTGVIKEYGMEIVRKIKHQYPHKTIVADMKTCDAGKHEAKQAFAAGADIITVMAFSHDNTIKETLEVARQHHKKIMVDLLGVQQQNRVRELNELGVDLVCLHVGKDMQEEGTLASPSLMQLVEGTEALHVAMAGGISEKTIGELKNSIVDIAIVGSAITSADSPKSASAKLKELISEF</sequence>
<evidence type="ECO:0000256" key="1">
    <source>
        <dbReference type="ARBA" id="ARBA00000718"/>
    </source>
</evidence>
<dbReference type="Proteomes" id="UP001223586">
    <property type="component" value="Unassembled WGS sequence"/>
</dbReference>
<proteinExistence type="inferred from homology"/>
<evidence type="ECO:0000256" key="2">
    <source>
        <dbReference type="ARBA" id="ARBA00005014"/>
    </source>
</evidence>
<dbReference type="NCBIfam" id="TIGR03128">
    <property type="entry name" value="RuMP_HxlA"/>
    <property type="match status" value="1"/>
</dbReference>
<keyword evidence="7" id="KW-0119">Carbohydrate metabolism</keyword>
<dbReference type="PANTHER" id="PTHR35039:SF3">
    <property type="entry name" value="3-KETO-L-GULONATE-6-PHOSPHATE DECARBOXYLASE SGBH-RELATED"/>
    <property type="match status" value="1"/>
</dbReference>
<comment type="caution">
    <text evidence="9">The sequence shown here is derived from an EMBL/GenBank/DDBJ whole genome shotgun (WGS) entry which is preliminary data.</text>
</comment>
<protein>
    <recommendedName>
        <fullName evidence="4">3-hexulose-6-phosphate synthase</fullName>
        <ecNumber evidence="4">4.1.2.43</ecNumber>
    </recommendedName>
</protein>
<dbReference type="SMART" id="SM00934">
    <property type="entry name" value="OMPdecase"/>
    <property type="match status" value="1"/>
</dbReference>
<evidence type="ECO:0000256" key="4">
    <source>
        <dbReference type="ARBA" id="ARBA00012890"/>
    </source>
</evidence>
<dbReference type="InterPro" id="IPR013785">
    <property type="entry name" value="Aldolase_TIM"/>
</dbReference>
<evidence type="ECO:0000313" key="9">
    <source>
        <dbReference type="EMBL" id="MDQ0175905.1"/>
    </source>
</evidence>
<comment type="catalytic activity">
    <reaction evidence="1">
        <text>D-ribulose 5-phosphate + formaldehyde = D-arabino-hex-3-ulose 6-phosphate</text>
        <dbReference type="Rhea" id="RHEA:25201"/>
        <dbReference type="ChEBI" id="CHEBI:16842"/>
        <dbReference type="ChEBI" id="CHEBI:58121"/>
        <dbReference type="ChEBI" id="CHEBI:58542"/>
        <dbReference type="EC" id="4.1.2.43"/>
    </reaction>
</comment>
<dbReference type="RefSeq" id="WP_307228619.1">
    <property type="nucleotide sequence ID" value="NZ_JAUSTT010000009.1"/>
</dbReference>
<evidence type="ECO:0000256" key="3">
    <source>
        <dbReference type="ARBA" id="ARBA00006350"/>
    </source>
</evidence>
<gene>
    <name evidence="9" type="ORF">J2S08_001741</name>
</gene>
<evidence type="ECO:0000313" key="10">
    <source>
        <dbReference type="Proteomes" id="UP001223586"/>
    </source>
</evidence>
<comment type="similarity">
    <text evidence="3">Belongs to the HPS/KGPDC family. HPS subfamily.</text>
</comment>
<dbReference type="GO" id="GO:0043801">
    <property type="term" value="F:hexulose-6-phosphate synthase activity"/>
    <property type="evidence" value="ECO:0007669"/>
    <property type="project" value="UniProtKB-EC"/>
</dbReference>
<evidence type="ECO:0000256" key="5">
    <source>
        <dbReference type="ARBA" id="ARBA00022563"/>
    </source>
</evidence>
<dbReference type="EC" id="4.1.2.43" evidence="4"/>
<dbReference type="InterPro" id="IPR001754">
    <property type="entry name" value="OMPdeCOase_dom"/>
</dbReference>
<feature type="domain" description="Orotidine 5'-phosphate decarboxylase" evidence="8">
    <location>
        <begin position="2"/>
        <end position="202"/>
    </location>
</feature>
<reference evidence="9 10" key="1">
    <citation type="submission" date="2023-07" db="EMBL/GenBank/DDBJ databases">
        <title>Genomic Encyclopedia of Type Strains, Phase IV (KMG-IV): sequencing the most valuable type-strain genomes for metagenomic binning, comparative biology and taxonomic classification.</title>
        <authorList>
            <person name="Goeker M."/>
        </authorList>
    </citation>
    <scope>NUCLEOTIDE SEQUENCE [LARGE SCALE GENOMIC DNA]</scope>
    <source>
        <strain evidence="9 10">DSM 23837</strain>
    </source>
</reference>
<keyword evidence="10" id="KW-1185">Reference proteome</keyword>
<dbReference type="Gene3D" id="3.20.20.70">
    <property type="entry name" value="Aldolase class I"/>
    <property type="match status" value="1"/>
</dbReference>
<dbReference type="EMBL" id="JAUSTT010000009">
    <property type="protein sequence ID" value="MDQ0175905.1"/>
    <property type="molecule type" value="Genomic_DNA"/>
</dbReference>
<dbReference type="InterPro" id="IPR011060">
    <property type="entry name" value="RibuloseP-bd_barrel"/>
</dbReference>
<accession>A0ABT9WT36</accession>
<keyword evidence="6 9" id="KW-0456">Lyase</keyword>
<name>A0ABT9WT36_9BACI</name>
<dbReference type="PANTHER" id="PTHR35039">
    <property type="entry name" value="3-KETO-L-GULONATE-6-PHOSPHATE DECARBOXYLASE SGBH-RELATED"/>
    <property type="match status" value="1"/>
</dbReference>
<dbReference type="Pfam" id="PF00215">
    <property type="entry name" value="OMPdecase"/>
    <property type="match status" value="1"/>
</dbReference>
<organism evidence="9 10">
    <name type="scientific">Bacillus chungangensis</name>
    <dbReference type="NCBI Taxonomy" id="587633"/>
    <lineage>
        <taxon>Bacteria</taxon>
        <taxon>Bacillati</taxon>
        <taxon>Bacillota</taxon>
        <taxon>Bacilli</taxon>
        <taxon>Bacillales</taxon>
        <taxon>Bacillaceae</taxon>
        <taxon>Bacillus</taxon>
    </lineage>
</organism>
<dbReference type="InterPro" id="IPR017553">
    <property type="entry name" value="3-hexulose-6-phosphate_synth"/>
</dbReference>
<keyword evidence="5" id="KW-0554">One-carbon metabolism</keyword>